<evidence type="ECO:0000256" key="1">
    <source>
        <dbReference type="SAM" id="Phobius"/>
    </source>
</evidence>
<keyword evidence="3" id="KW-0808">Transferase</keyword>
<dbReference type="PANTHER" id="PTHR10983">
    <property type="entry name" value="1-ACYLGLYCEROL-3-PHOSPHATE ACYLTRANSFERASE-RELATED"/>
    <property type="match status" value="1"/>
</dbReference>
<dbReference type="EMBL" id="WBMP01000001">
    <property type="protein sequence ID" value="KAE8547150.1"/>
    <property type="molecule type" value="Genomic_DNA"/>
</dbReference>
<keyword evidence="1" id="KW-0472">Membrane</keyword>
<name>A0A833JVY2_MARNT</name>
<dbReference type="Pfam" id="PF01553">
    <property type="entry name" value="Acyltransferase"/>
    <property type="match status" value="1"/>
</dbReference>
<dbReference type="AlphaFoldDB" id="A0A833JVY2"/>
<organism evidence="3 4">
    <name type="scientific">Marinobacter nauticus</name>
    <name type="common">Marinobacter hydrocarbonoclasticus</name>
    <name type="synonym">Marinobacter aquaeolei</name>
    <dbReference type="NCBI Taxonomy" id="2743"/>
    <lineage>
        <taxon>Bacteria</taxon>
        <taxon>Pseudomonadati</taxon>
        <taxon>Pseudomonadota</taxon>
        <taxon>Gammaproteobacteria</taxon>
        <taxon>Pseudomonadales</taxon>
        <taxon>Marinobacteraceae</taxon>
        <taxon>Marinobacter</taxon>
    </lineage>
</organism>
<dbReference type="SUPFAM" id="SSF69593">
    <property type="entry name" value="Glycerol-3-phosphate (1)-acyltransferase"/>
    <property type="match status" value="1"/>
</dbReference>
<dbReference type="SMART" id="SM00563">
    <property type="entry name" value="PlsC"/>
    <property type="match status" value="1"/>
</dbReference>
<keyword evidence="1" id="KW-1133">Transmembrane helix</keyword>
<accession>A0A833JVY2</accession>
<proteinExistence type="predicted"/>
<sequence length="317" mass="36836">MIAGFGNNNHNRMPMLSFLPAPVIGVLNSLLLGLNTVFWCLLLYIPAVLKLVIPHKGFRVLCTRVIIWISESWVACNTGWMKLTHNTRWHVEGADKLKRESWYLVLSNHQSWVDILAMQRVFNRRAPFLKFFLKQQLIWVPVIGLAWWGLDFPFMKRYTREYLIKHPEKRGDDLKATRKACEKFRYTPVSVMNFVEGTRFTPAKHDRQKSPYQHLLVPKAGGVAFVLDAMGDSIDTLVDVTIAYPDGAPTFWDFICGRVPEIRMSIDTQTIPEHLKGRDYSEDAEHRRNVKDWLGDLWRAKDERLGRMLARQDQNPS</sequence>
<comment type="caution">
    <text evidence="3">The sequence shown here is derived from an EMBL/GenBank/DDBJ whole genome shotgun (WGS) entry which is preliminary data.</text>
</comment>
<dbReference type="NCBIfam" id="NF010621">
    <property type="entry name" value="PRK14014.1"/>
    <property type="match status" value="1"/>
</dbReference>
<dbReference type="Proteomes" id="UP000469950">
    <property type="component" value="Unassembled WGS sequence"/>
</dbReference>
<dbReference type="GO" id="GO:0016746">
    <property type="term" value="F:acyltransferase activity"/>
    <property type="evidence" value="ECO:0007669"/>
    <property type="project" value="UniProtKB-KW"/>
</dbReference>
<feature type="transmembrane region" description="Helical" evidence="1">
    <location>
        <begin position="128"/>
        <end position="150"/>
    </location>
</feature>
<reference evidence="3 4" key="1">
    <citation type="submission" date="2019-10" db="EMBL/GenBank/DDBJ databases">
        <title>Draft genome sequence of Marinobacter hydrocarbonoclasticus NCT7M from the microbiome of the marine copepod.</title>
        <authorList>
            <person name="Nuttall R."/>
            <person name="Sharma G."/>
            <person name="Moisander P."/>
        </authorList>
    </citation>
    <scope>NUCLEOTIDE SEQUENCE [LARGE SCALE GENOMIC DNA]</scope>
    <source>
        <strain evidence="3 4">NCT7M</strain>
    </source>
</reference>
<evidence type="ECO:0000259" key="2">
    <source>
        <dbReference type="SMART" id="SM00563"/>
    </source>
</evidence>
<protein>
    <submittedName>
        <fullName evidence="3">Putative acyltransferase</fullName>
    </submittedName>
</protein>
<dbReference type="PANTHER" id="PTHR10983:SF16">
    <property type="entry name" value="LYSOCARDIOLIPIN ACYLTRANSFERASE 1"/>
    <property type="match status" value="1"/>
</dbReference>
<feature type="transmembrane region" description="Helical" evidence="1">
    <location>
        <begin position="23"/>
        <end position="49"/>
    </location>
</feature>
<dbReference type="CDD" id="cd07990">
    <property type="entry name" value="LPLAT_LCLAT1-like"/>
    <property type="match status" value="1"/>
</dbReference>
<dbReference type="InterPro" id="IPR002123">
    <property type="entry name" value="Plipid/glycerol_acylTrfase"/>
</dbReference>
<feature type="domain" description="Phospholipid/glycerol acyltransferase" evidence="2">
    <location>
        <begin position="103"/>
        <end position="245"/>
    </location>
</feature>
<evidence type="ECO:0000313" key="3">
    <source>
        <dbReference type="EMBL" id="KAE8547150.1"/>
    </source>
</evidence>
<evidence type="ECO:0000313" key="4">
    <source>
        <dbReference type="Proteomes" id="UP000469950"/>
    </source>
</evidence>
<gene>
    <name evidence="3" type="ORF">F6453_0042</name>
</gene>
<keyword evidence="1" id="KW-0812">Transmembrane</keyword>
<keyword evidence="3" id="KW-0012">Acyltransferase</keyword>